<keyword evidence="1 7" id="KW-0479">Metal-binding</keyword>
<gene>
    <name evidence="7" type="primary">recR</name>
    <name evidence="9" type="ORF">VC03_04770</name>
</gene>
<evidence type="ECO:0000256" key="2">
    <source>
        <dbReference type="ARBA" id="ARBA00022763"/>
    </source>
</evidence>
<accession>A0A0E3ZBF7</accession>
<dbReference type="Gene3D" id="1.10.8.420">
    <property type="entry name" value="RecR Domain 1"/>
    <property type="match status" value="1"/>
</dbReference>
<evidence type="ECO:0000259" key="8">
    <source>
        <dbReference type="PROSITE" id="PS50880"/>
    </source>
</evidence>
<dbReference type="InterPro" id="IPR034137">
    <property type="entry name" value="TOPRIM_RecR"/>
</dbReference>
<dbReference type="NCBIfam" id="TIGR00615">
    <property type="entry name" value="recR"/>
    <property type="match status" value="1"/>
</dbReference>
<dbReference type="GO" id="GO:0008270">
    <property type="term" value="F:zinc ion binding"/>
    <property type="evidence" value="ECO:0007669"/>
    <property type="project" value="UniProtKB-KW"/>
</dbReference>
<evidence type="ECO:0000256" key="1">
    <source>
        <dbReference type="ARBA" id="ARBA00022723"/>
    </source>
</evidence>
<dbReference type="InterPro" id="IPR023627">
    <property type="entry name" value="Rcmb_RecR"/>
</dbReference>
<dbReference type="InterPro" id="IPR006171">
    <property type="entry name" value="TOPRIM_dom"/>
</dbReference>
<dbReference type="EMBL" id="CP011280">
    <property type="protein sequence ID" value="AKC95801.1"/>
    <property type="molecule type" value="Genomic_DNA"/>
</dbReference>
<keyword evidence="10" id="KW-1185">Reference proteome</keyword>
<dbReference type="InterPro" id="IPR000093">
    <property type="entry name" value="DNA_Rcmb_RecR"/>
</dbReference>
<keyword evidence="4 7" id="KW-0862">Zinc</keyword>
<evidence type="ECO:0000256" key="6">
    <source>
        <dbReference type="ARBA" id="ARBA00023204"/>
    </source>
</evidence>
<dbReference type="RefSeq" id="WP_046328905.1">
    <property type="nucleotide sequence ID" value="NZ_CAUPIC010000003.1"/>
</dbReference>
<dbReference type="Pfam" id="PF21176">
    <property type="entry name" value="RecR_HhH"/>
    <property type="match status" value="1"/>
</dbReference>
<comment type="similarity">
    <text evidence="7">Belongs to the RecR family.</text>
</comment>
<proteinExistence type="inferred from homology"/>
<dbReference type="PANTHER" id="PTHR30446">
    <property type="entry name" value="RECOMBINATION PROTEIN RECR"/>
    <property type="match status" value="1"/>
</dbReference>
<dbReference type="PANTHER" id="PTHR30446:SF0">
    <property type="entry name" value="RECOMBINATION PROTEIN RECR"/>
    <property type="match status" value="1"/>
</dbReference>
<evidence type="ECO:0000256" key="3">
    <source>
        <dbReference type="ARBA" id="ARBA00022771"/>
    </source>
</evidence>
<dbReference type="Gene3D" id="3.40.1360.10">
    <property type="match status" value="1"/>
</dbReference>
<feature type="domain" description="Toprim" evidence="8">
    <location>
        <begin position="77"/>
        <end position="169"/>
    </location>
</feature>
<dbReference type="Gene3D" id="6.10.250.240">
    <property type="match status" value="1"/>
</dbReference>
<evidence type="ECO:0000313" key="9">
    <source>
        <dbReference type="EMBL" id="AKC95801.1"/>
    </source>
</evidence>
<dbReference type="KEGG" id="sns:VC03_04770"/>
<dbReference type="GO" id="GO:0006281">
    <property type="term" value="P:DNA repair"/>
    <property type="evidence" value="ECO:0007669"/>
    <property type="project" value="UniProtKB-UniRule"/>
</dbReference>
<keyword evidence="5 7" id="KW-0233">DNA recombination</keyword>
<dbReference type="PROSITE" id="PS01300">
    <property type="entry name" value="RECR"/>
    <property type="match status" value="1"/>
</dbReference>
<name>A0A0E3ZBF7_9FUSO</name>
<dbReference type="OrthoDB" id="9802672at2"/>
<dbReference type="CDD" id="cd01025">
    <property type="entry name" value="TOPRIM_recR"/>
    <property type="match status" value="1"/>
</dbReference>
<sequence>MTKLDELIKAFSGLQGIGRKSAARIAFDLLKKDEKEVNKFINTLTEAYNTIKPCTVCNTLTDSGVCNICTNEKRNHSVICIVEDTKDVFAIENSNVYNGIYHVLGGKVDPLNGVGIDDLNISTLLNRLDNVKEIIFALNPDLEGETTILYLTKLLPKSIKISKIASGIPMGGNIEYTDIVTLTKSLEGRQTINNE</sequence>
<evidence type="ECO:0000256" key="5">
    <source>
        <dbReference type="ARBA" id="ARBA00023172"/>
    </source>
</evidence>
<dbReference type="GO" id="GO:0006310">
    <property type="term" value="P:DNA recombination"/>
    <property type="evidence" value="ECO:0007669"/>
    <property type="project" value="UniProtKB-UniRule"/>
</dbReference>
<keyword evidence="2 7" id="KW-0227">DNA damage</keyword>
<evidence type="ECO:0000256" key="7">
    <source>
        <dbReference type="HAMAP-Rule" id="MF_00017"/>
    </source>
</evidence>
<evidence type="ECO:0000313" key="10">
    <source>
        <dbReference type="Proteomes" id="UP000033103"/>
    </source>
</evidence>
<keyword evidence="3 7" id="KW-0863">Zinc-finger</keyword>
<feature type="zinc finger region" description="C4-type" evidence="7">
    <location>
        <begin position="54"/>
        <end position="69"/>
    </location>
</feature>
<dbReference type="PROSITE" id="PS50880">
    <property type="entry name" value="TOPRIM"/>
    <property type="match status" value="1"/>
</dbReference>
<dbReference type="Pfam" id="PF02132">
    <property type="entry name" value="RecR_ZnF"/>
    <property type="match status" value="1"/>
</dbReference>
<evidence type="ECO:0000256" key="4">
    <source>
        <dbReference type="ARBA" id="ARBA00022833"/>
    </source>
</evidence>
<dbReference type="HOGENOM" id="CLU_060739_1_1_0"/>
<dbReference type="Pfam" id="PF13662">
    <property type="entry name" value="Toprim_4"/>
    <property type="match status" value="1"/>
</dbReference>
<keyword evidence="6 7" id="KW-0234">DNA repair</keyword>
<comment type="function">
    <text evidence="7">May play a role in DNA repair. It seems to be involved in an RecBC-independent recombinational process of DNA repair. It may act with RecF and RecO.</text>
</comment>
<protein>
    <recommendedName>
        <fullName evidence="7">Recombination protein RecR</fullName>
    </recommendedName>
</protein>
<dbReference type="Pfam" id="PF21175">
    <property type="entry name" value="RecR_C"/>
    <property type="match status" value="1"/>
</dbReference>
<organism evidence="9 10">
    <name type="scientific">Sneathia vaginalis</name>
    <dbReference type="NCBI Taxonomy" id="187101"/>
    <lineage>
        <taxon>Bacteria</taxon>
        <taxon>Fusobacteriati</taxon>
        <taxon>Fusobacteriota</taxon>
        <taxon>Fusobacteriia</taxon>
        <taxon>Fusobacteriales</taxon>
        <taxon>Leptotrichiaceae</taxon>
        <taxon>Sneathia</taxon>
    </lineage>
</organism>
<dbReference type="STRING" id="187101.VC03_04770"/>
<dbReference type="HAMAP" id="MF_00017">
    <property type="entry name" value="RecR"/>
    <property type="match status" value="1"/>
</dbReference>
<dbReference type="SMART" id="SM00493">
    <property type="entry name" value="TOPRIM"/>
    <property type="match status" value="1"/>
</dbReference>
<dbReference type="Proteomes" id="UP000033103">
    <property type="component" value="Chromosome"/>
</dbReference>
<reference evidence="9 10" key="1">
    <citation type="journal article" date="2012" name="BMC Genomics">
        <title>Genomic sequence analysis and characterization of Sneathia amnii sp. nov.</title>
        <authorList>
            <consortium name="Vaginal Microbiome Consortium (additional members)"/>
            <person name="Harwich M.D.Jr."/>
            <person name="Serrano M.G."/>
            <person name="Fettweis J.M."/>
            <person name="Alves J.M."/>
            <person name="Reimers M.A."/>
            <person name="Buck G.A."/>
            <person name="Jefferson K.K."/>
        </authorList>
    </citation>
    <scope>NUCLEOTIDE SEQUENCE [LARGE SCALE GENOMIC DNA]</scope>
    <source>
        <strain evidence="9 10">SN35</strain>
    </source>
</reference>
<dbReference type="AlphaFoldDB" id="A0A0E3ZBF7"/>
<dbReference type="InterPro" id="IPR015967">
    <property type="entry name" value="Rcmb_RecR_Znf"/>
</dbReference>
<dbReference type="GO" id="GO:0003677">
    <property type="term" value="F:DNA binding"/>
    <property type="evidence" value="ECO:0007669"/>
    <property type="project" value="UniProtKB-UniRule"/>
</dbReference>
<dbReference type="SUPFAM" id="SSF111304">
    <property type="entry name" value="Recombination protein RecR"/>
    <property type="match status" value="1"/>
</dbReference>
<dbReference type="PATRIC" id="fig|1069640.6.peg.945"/>